<dbReference type="Proteomes" id="UP000541810">
    <property type="component" value="Unassembled WGS sequence"/>
</dbReference>
<evidence type="ECO:0000313" key="3">
    <source>
        <dbReference type="EMBL" id="MBB6431534.1"/>
    </source>
</evidence>
<dbReference type="RefSeq" id="WP_184678994.1">
    <property type="nucleotide sequence ID" value="NZ_JACHGY010000001.1"/>
</dbReference>
<sequence length="201" mass="21022">MQKLKLSVAAVVVCTFVASSAHAVAVTQDGPFVWGPDRIIRMNITNDDVGATYNSLTIDTSHLFDQLAAANGMTLADVISQSWVGTITTTQGVDYTGWFGNFDASGDIQITNVGGTAGITYETFDYNHGIRLFFITPTALSPLGIGYGLANAGLVEAKDDAGLGASSYYGSGNTYIVLPEPGTLAFLGLAGLGLLARRRSA</sequence>
<evidence type="ECO:0000313" key="4">
    <source>
        <dbReference type="Proteomes" id="UP000541810"/>
    </source>
</evidence>
<feature type="signal peptide" evidence="1">
    <location>
        <begin position="1"/>
        <end position="23"/>
    </location>
</feature>
<dbReference type="NCBIfam" id="TIGR02595">
    <property type="entry name" value="PEP_CTERM"/>
    <property type="match status" value="1"/>
</dbReference>
<keyword evidence="4" id="KW-1185">Reference proteome</keyword>
<proteinExistence type="predicted"/>
<evidence type="ECO:0000256" key="1">
    <source>
        <dbReference type="SAM" id="SignalP"/>
    </source>
</evidence>
<comment type="caution">
    <text evidence="3">The sequence shown here is derived from an EMBL/GenBank/DDBJ whole genome shotgun (WGS) entry which is preliminary data.</text>
</comment>
<dbReference type="InterPro" id="IPR013424">
    <property type="entry name" value="Ice-binding_C"/>
</dbReference>
<keyword evidence="1" id="KW-0732">Signal</keyword>
<name>A0A7X0LM32_9BACT</name>
<dbReference type="AlphaFoldDB" id="A0A7X0LM32"/>
<protein>
    <recommendedName>
        <fullName evidence="2">Ice-binding protein C-terminal domain-containing protein</fullName>
    </recommendedName>
</protein>
<dbReference type="EMBL" id="JACHGY010000001">
    <property type="protein sequence ID" value="MBB6431534.1"/>
    <property type="molecule type" value="Genomic_DNA"/>
</dbReference>
<dbReference type="Pfam" id="PF07589">
    <property type="entry name" value="PEP-CTERM"/>
    <property type="match status" value="1"/>
</dbReference>
<accession>A0A7X0LM32</accession>
<gene>
    <name evidence="3" type="ORF">HNQ40_003340</name>
</gene>
<organism evidence="3 4">
    <name type="scientific">Algisphaera agarilytica</name>
    <dbReference type="NCBI Taxonomy" id="1385975"/>
    <lineage>
        <taxon>Bacteria</taxon>
        <taxon>Pseudomonadati</taxon>
        <taxon>Planctomycetota</taxon>
        <taxon>Phycisphaerae</taxon>
        <taxon>Phycisphaerales</taxon>
        <taxon>Phycisphaeraceae</taxon>
        <taxon>Algisphaera</taxon>
    </lineage>
</organism>
<feature type="domain" description="Ice-binding protein C-terminal" evidence="2">
    <location>
        <begin position="179"/>
        <end position="199"/>
    </location>
</feature>
<reference evidence="3 4" key="1">
    <citation type="submission" date="2020-08" db="EMBL/GenBank/DDBJ databases">
        <title>Genomic Encyclopedia of Type Strains, Phase IV (KMG-IV): sequencing the most valuable type-strain genomes for metagenomic binning, comparative biology and taxonomic classification.</title>
        <authorList>
            <person name="Goeker M."/>
        </authorList>
    </citation>
    <scope>NUCLEOTIDE SEQUENCE [LARGE SCALE GENOMIC DNA]</scope>
    <source>
        <strain evidence="3 4">DSM 103725</strain>
    </source>
</reference>
<evidence type="ECO:0000259" key="2">
    <source>
        <dbReference type="Pfam" id="PF07589"/>
    </source>
</evidence>
<feature type="chain" id="PRO_5031313323" description="Ice-binding protein C-terminal domain-containing protein" evidence="1">
    <location>
        <begin position="24"/>
        <end position="201"/>
    </location>
</feature>